<evidence type="ECO:0000313" key="4">
    <source>
        <dbReference type="Proteomes" id="UP001519064"/>
    </source>
</evidence>
<feature type="compositionally biased region" description="Low complexity" evidence="1">
    <location>
        <begin position="44"/>
        <end position="56"/>
    </location>
</feature>
<proteinExistence type="predicted"/>
<evidence type="ECO:0000313" key="3">
    <source>
        <dbReference type="EMBL" id="MBO8195250.1"/>
    </source>
</evidence>
<dbReference type="PROSITE" id="PS51257">
    <property type="entry name" value="PROKAR_LIPOPROTEIN"/>
    <property type="match status" value="1"/>
</dbReference>
<accession>A0ABS3XIT5</accession>
<evidence type="ECO:0008006" key="5">
    <source>
        <dbReference type="Google" id="ProtNLM"/>
    </source>
</evidence>
<evidence type="ECO:0000256" key="2">
    <source>
        <dbReference type="SAM" id="SignalP"/>
    </source>
</evidence>
<dbReference type="EMBL" id="JADKMA010000176">
    <property type="protein sequence ID" value="MBO8195250.1"/>
    <property type="molecule type" value="Genomic_DNA"/>
</dbReference>
<feature type="signal peptide" evidence="2">
    <location>
        <begin position="1"/>
        <end position="20"/>
    </location>
</feature>
<dbReference type="RefSeq" id="WP_209242489.1">
    <property type="nucleotide sequence ID" value="NZ_JADKMA010000176.1"/>
</dbReference>
<keyword evidence="2" id="KW-0732">Signal</keyword>
<name>A0ABS3XIT5_9ACTN</name>
<comment type="caution">
    <text evidence="3">The sequence shown here is derived from an EMBL/GenBank/DDBJ whole genome shotgun (WGS) entry which is preliminary data.</text>
</comment>
<evidence type="ECO:0000256" key="1">
    <source>
        <dbReference type="SAM" id="MobiDB-lite"/>
    </source>
</evidence>
<feature type="compositionally biased region" description="Basic and acidic residues" evidence="1">
    <location>
        <begin position="33"/>
        <end position="43"/>
    </location>
</feature>
<feature type="region of interest" description="Disordered" evidence="1">
    <location>
        <begin position="29"/>
        <end position="84"/>
    </location>
</feature>
<protein>
    <recommendedName>
        <fullName evidence="5">Lipoprotein</fullName>
    </recommendedName>
</protein>
<sequence length="218" mass="22857">MSSFMRAAMVTVAVSGLALLSGCGGGDGSAKSDGIEGAKEGKKAASASPSSGASASDGTDAPKFDLPKGVRTVFDDGDMTGDPKKDEVLRDHAYAVEAMALAYATGKPDVPVVHRYYQDAAGQQVQSRVKKYRAEGKVGTGTYRYYNRKVTVGKSAAAVTFCESQRDAFAKMVKTGKVVRTKPSISDFTSGKAIMEKRGDTWVVISMAGNGGDEKCAR</sequence>
<gene>
    <name evidence="3" type="ORF">ITI46_26900</name>
</gene>
<reference evidence="3 4" key="1">
    <citation type="submission" date="2020-11" db="EMBL/GenBank/DDBJ databases">
        <title>Streptomyces spirodelae sp. nov., isolated from duckweed.</title>
        <authorList>
            <person name="Saimee Y."/>
            <person name="Duangmal K."/>
        </authorList>
    </citation>
    <scope>NUCLEOTIDE SEQUENCE [LARGE SCALE GENOMIC DNA]</scope>
    <source>
        <strain evidence="3 4">S16-07</strain>
    </source>
</reference>
<keyword evidence="4" id="KW-1185">Reference proteome</keyword>
<organism evidence="3 4">
    <name type="scientific">Streptomyces oryzae</name>
    <dbReference type="NCBI Taxonomy" id="1434886"/>
    <lineage>
        <taxon>Bacteria</taxon>
        <taxon>Bacillati</taxon>
        <taxon>Actinomycetota</taxon>
        <taxon>Actinomycetes</taxon>
        <taxon>Kitasatosporales</taxon>
        <taxon>Streptomycetaceae</taxon>
        <taxon>Streptomyces</taxon>
    </lineage>
</organism>
<feature type="chain" id="PRO_5046031645" description="Lipoprotein" evidence="2">
    <location>
        <begin position="21"/>
        <end position="218"/>
    </location>
</feature>
<dbReference type="Proteomes" id="UP001519064">
    <property type="component" value="Unassembled WGS sequence"/>
</dbReference>